<organism evidence="9 10">
    <name type="scientific">Denitrobaculum tricleocarpae</name>
    <dbReference type="NCBI Taxonomy" id="2591009"/>
    <lineage>
        <taxon>Bacteria</taxon>
        <taxon>Pseudomonadati</taxon>
        <taxon>Pseudomonadota</taxon>
        <taxon>Alphaproteobacteria</taxon>
        <taxon>Rhodospirillales</taxon>
        <taxon>Rhodospirillaceae</taxon>
        <taxon>Denitrobaculum</taxon>
    </lineage>
</organism>
<dbReference type="EMBL" id="VHSH01000008">
    <property type="protein sequence ID" value="TQV76281.1"/>
    <property type="molecule type" value="Genomic_DNA"/>
</dbReference>
<dbReference type="SMART" id="SM00702">
    <property type="entry name" value="P4Hc"/>
    <property type="match status" value="1"/>
</dbReference>
<dbReference type="Proteomes" id="UP000315252">
    <property type="component" value="Unassembled WGS sequence"/>
</dbReference>
<evidence type="ECO:0000256" key="2">
    <source>
        <dbReference type="ARBA" id="ARBA00022723"/>
    </source>
</evidence>
<name>A0A545TGN1_9PROT</name>
<dbReference type="Gene3D" id="2.60.120.620">
    <property type="entry name" value="q2cbj1_9rhob like domain"/>
    <property type="match status" value="1"/>
</dbReference>
<gene>
    <name evidence="9" type="ORF">FKG95_21870</name>
</gene>
<dbReference type="RefSeq" id="WP_142898544.1">
    <property type="nucleotide sequence ID" value="NZ_ML660059.1"/>
</dbReference>
<keyword evidence="3" id="KW-0847">Vitamin C</keyword>
<keyword evidence="2" id="KW-0479">Metal-binding</keyword>
<evidence type="ECO:0000256" key="5">
    <source>
        <dbReference type="ARBA" id="ARBA00023002"/>
    </source>
</evidence>
<evidence type="ECO:0000256" key="1">
    <source>
        <dbReference type="ARBA" id="ARBA00001961"/>
    </source>
</evidence>
<keyword evidence="6" id="KW-0408">Iron</keyword>
<sequence length="374" mass="41813">MSSTDATPAALPLLADRPPLAPGDRLGNFLLPASDGYLWVFYEKTRGFRNLVFLFPQDTARNTKALAELAAAHPILQQSRIDVFAIGRLPVESVKRLGQQHAVPFLFYGDPEGKVSSEITQKSGFAPDQAFCLLLDENQRLLQSIALTDIPEGTLGETVLGFYCDRLPAPLEAEPQRTAPVLIVPKVLDRADCDALIARWKGKNEEGTVTTRIDGKDTSQIDPGMKQRRDHQVHDPELDTWLSQMVGRRIAPELAKAFYFQRFRFDRFVITCYDAARGDYFRPHRDNTTPSTQARMFALTLNLNTDDYEGGGLRFPEYGPEAYRPKSGDAILFSCSLIHEALPVTKGRRFTLLSFLRDPVLQEQIDRQAKGGAA</sequence>
<reference evidence="9 10" key="1">
    <citation type="submission" date="2019-06" db="EMBL/GenBank/DDBJ databases">
        <title>Whole genome sequence for Rhodospirillaceae sp. R148.</title>
        <authorList>
            <person name="Wang G."/>
        </authorList>
    </citation>
    <scope>NUCLEOTIDE SEQUENCE [LARGE SCALE GENOMIC DNA]</scope>
    <source>
        <strain evidence="9 10">R148</strain>
    </source>
</reference>
<evidence type="ECO:0000313" key="9">
    <source>
        <dbReference type="EMBL" id="TQV76281.1"/>
    </source>
</evidence>
<dbReference type="GO" id="GO:0005506">
    <property type="term" value="F:iron ion binding"/>
    <property type="evidence" value="ECO:0007669"/>
    <property type="project" value="InterPro"/>
</dbReference>
<dbReference type="InterPro" id="IPR006620">
    <property type="entry name" value="Pro_4_hyd_alph"/>
</dbReference>
<feature type="domain" description="Fe2OG dioxygenase" evidence="8">
    <location>
        <begin position="264"/>
        <end position="359"/>
    </location>
</feature>
<keyword evidence="4" id="KW-0223">Dioxygenase</keyword>
<dbReference type="Pfam" id="PF13640">
    <property type="entry name" value="2OG-FeII_Oxy_3"/>
    <property type="match status" value="1"/>
</dbReference>
<evidence type="ECO:0000256" key="3">
    <source>
        <dbReference type="ARBA" id="ARBA00022896"/>
    </source>
</evidence>
<dbReference type="PROSITE" id="PS51471">
    <property type="entry name" value="FE2OG_OXY"/>
    <property type="match status" value="1"/>
</dbReference>
<feature type="region of interest" description="Disordered" evidence="7">
    <location>
        <begin position="214"/>
        <end position="233"/>
    </location>
</feature>
<evidence type="ECO:0000256" key="4">
    <source>
        <dbReference type="ARBA" id="ARBA00022964"/>
    </source>
</evidence>
<comment type="cofactor">
    <cofactor evidence="1">
        <name>L-ascorbate</name>
        <dbReference type="ChEBI" id="CHEBI:38290"/>
    </cofactor>
</comment>
<evidence type="ECO:0000256" key="7">
    <source>
        <dbReference type="SAM" id="MobiDB-lite"/>
    </source>
</evidence>
<keyword evidence="10" id="KW-1185">Reference proteome</keyword>
<dbReference type="InterPro" id="IPR005123">
    <property type="entry name" value="Oxoglu/Fe-dep_dioxygenase_dom"/>
</dbReference>
<evidence type="ECO:0000259" key="8">
    <source>
        <dbReference type="PROSITE" id="PS51471"/>
    </source>
</evidence>
<dbReference type="GO" id="GO:0016705">
    <property type="term" value="F:oxidoreductase activity, acting on paired donors, with incorporation or reduction of molecular oxygen"/>
    <property type="evidence" value="ECO:0007669"/>
    <property type="project" value="InterPro"/>
</dbReference>
<evidence type="ECO:0000313" key="10">
    <source>
        <dbReference type="Proteomes" id="UP000315252"/>
    </source>
</evidence>
<dbReference type="GO" id="GO:0051213">
    <property type="term" value="F:dioxygenase activity"/>
    <property type="evidence" value="ECO:0007669"/>
    <property type="project" value="UniProtKB-KW"/>
</dbReference>
<accession>A0A545TGN1</accession>
<keyword evidence="5" id="KW-0560">Oxidoreductase</keyword>
<protein>
    <recommendedName>
        <fullName evidence="8">Fe2OG dioxygenase domain-containing protein</fullName>
    </recommendedName>
</protein>
<dbReference type="GO" id="GO:0031418">
    <property type="term" value="F:L-ascorbic acid binding"/>
    <property type="evidence" value="ECO:0007669"/>
    <property type="project" value="UniProtKB-KW"/>
</dbReference>
<comment type="caution">
    <text evidence="9">The sequence shown here is derived from an EMBL/GenBank/DDBJ whole genome shotgun (WGS) entry which is preliminary data.</text>
</comment>
<dbReference type="AlphaFoldDB" id="A0A545TGN1"/>
<dbReference type="OrthoDB" id="255432at2"/>
<proteinExistence type="predicted"/>
<evidence type="ECO:0000256" key="6">
    <source>
        <dbReference type="ARBA" id="ARBA00023004"/>
    </source>
</evidence>
<dbReference type="InterPro" id="IPR044862">
    <property type="entry name" value="Pro_4_hyd_alph_FE2OG_OXY"/>
</dbReference>
<dbReference type="SUPFAM" id="SSF51197">
    <property type="entry name" value="Clavaminate synthase-like"/>
    <property type="match status" value="1"/>
</dbReference>